<reference evidence="2" key="1">
    <citation type="journal article" date="2019" name="Int. J. Syst. Evol. Microbiol.">
        <title>The Global Catalogue of Microorganisms (GCM) 10K type strain sequencing project: providing services to taxonomists for standard genome sequencing and annotation.</title>
        <authorList>
            <consortium name="The Broad Institute Genomics Platform"/>
            <consortium name="The Broad Institute Genome Sequencing Center for Infectious Disease"/>
            <person name="Wu L."/>
            <person name="Ma J."/>
        </authorList>
    </citation>
    <scope>NUCLEOTIDE SEQUENCE [LARGE SCALE GENOMIC DNA]</scope>
    <source>
        <strain evidence="2">CECT 8655</strain>
    </source>
</reference>
<accession>A0ABV8RA68</accession>
<dbReference type="EMBL" id="JBHSCY010000002">
    <property type="protein sequence ID" value="MFC4269251.1"/>
    <property type="molecule type" value="Genomic_DNA"/>
</dbReference>
<comment type="caution">
    <text evidence="1">The sequence shown here is derived from an EMBL/GenBank/DDBJ whole genome shotgun (WGS) entry which is preliminary data.</text>
</comment>
<keyword evidence="2" id="KW-1185">Reference proteome</keyword>
<evidence type="ECO:0000313" key="2">
    <source>
        <dbReference type="Proteomes" id="UP001595826"/>
    </source>
</evidence>
<dbReference type="PROSITE" id="PS51257">
    <property type="entry name" value="PROKAR_LIPOPROTEIN"/>
    <property type="match status" value="1"/>
</dbReference>
<dbReference type="Proteomes" id="UP001595826">
    <property type="component" value="Unassembled WGS sequence"/>
</dbReference>
<protein>
    <submittedName>
        <fullName evidence="1">DUF4252 domain-containing protein</fullName>
    </submittedName>
</protein>
<organism evidence="1 2">
    <name type="scientific">Polaribacter marinivivus</name>
    <dbReference type="NCBI Taxonomy" id="1524260"/>
    <lineage>
        <taxon>Bacteria</taxon>
        <taxon>Pseudomonadati</taxon>
        <taxon>Bacteroidota</taxon>
        <taxon>Flavobacteriia</taxon>
        <taxon>Flavobacteriales</taxon>
        <taxon>Flavobacteriaceae</taxon>
    </lineage>
</organism>
<dbReference type="RefSeq" id="WP_377410250.1">
    <property type="nucleotide sequence ID" value="NZ_CP194417.1"/>
</dbReference>
<proteinExistence type="predicted"/>
<sequence>MKKIITSCTLLLFVALLSSCKNEKSLQSYLVDTSGKDGFYTGDLPVSSVLTANADVSEDVKKTMESIKKINIVFLPKTEDNTATYETEKSKLKNIFKDNNDYKSLMSMKMKGMNVSIYYSGKTDAIDEVIAFGYGDQQGVGVARLLGDNMNPAQIIEMMNSVKMDANNDSFKNFANLFNQ</sequence>
<evidence type="ECO:0000313" key="1">
    <source>
        <dbReference type="EMBL" id="MFC4269251.1"/>
    </source>
</evidence>
<dbReference type="Pfam" id="PF14060">
    <property type="entry name" value="DUF4252"/>
    <property type="match status" value="1"/>
</dbReference>
<gene>
    <name evidence="1" type="ORF">ACFOWD_10065</name>
</gene>
<name>A0ABV8RA68_9FLAO</name>
<dbReference type="InterPro" id="IPR025348">
    <property type="entry name" value="DUF4252"/>
</dbReference>